<organism evidence="3 4">
    <name type="scientific">Trichonephila clavata</name>
    <name type="common">Joro spider</name>
    <name type="synonym">Nephila clavata</name>
    <dbReference type="NCBI Taxonomy" id="2740835"/>
    <lineage>
        <taxon>Eukaryota</taxon>
        <taxon>Metazoa</taxon>
        <taxon>Ecdysozoa</taxon>
        <taxon>Arthropoda</taxon>
        <taxon>Chelicerata</taxon>
        <taxon>Arachnida</taxon>
        <taxon>Araneae</taxon>
        <taxon>Araneomorphae</taxon>
        <taxon>Entelegynae</taxon>
        <taxon>Araneoidea</taxon>
        <taxon>Nephilidae</taxon>
        <taxon>Trichonephila</taxon>
    </lineage>
</organism>
<feature type="compositionally biased region" description="Basic and acidic residues" evidence="1">
    <location>
        <begin position="29"/>
        <end position="43"/>
    </location>
</feature>
<sequence length="452" mass="52652">MSKKTVEIEMKEAEQERPLQSNHPGDSSSIRDESGSSSEERQSDNTSESSTKESSSKDSTLNYTSLTGPICLFYRNVFTKQFCKGLDFYKKKEMSDKEFALMLTQWERIKDIIILIQKAIDRCKEIEKIRIKNYLGKIYNSSTRTSEGIKDAKLKLKERIDKSQMNVKALVNVHKCVMICRKFDNNSVTRFNAIFGTYFKQLVKAKSQRKFQKGEKYEKLNFPENARDLDAPIDRHIALLLSALLNCTEIVLLPALRELEVLPKSNLTPKKYCCRDTTESIREHMAILEEVLSDSNDLKSKTEYIFDYQKFLEKSRELMEDCIFRHDQLRSQYNSFSESIKKLDKMNLPVMPEKYEETTYAYFTVRTGLNALKNTVRQCILVDQRRLQKVSKYCFELVDQVELGDIFLAILHIFAWLPTVSATYAYFIEDYEMHLNVYGKTLSSLVHGDKDE</sequence>
<proteinExistence type="predicted"/>
<reference evidence="3" key="1">
    <citation type="submission" date="2020-07" db="EMBL/GenBank/DDBJ databases">
        <title>Multicomponent nature underlies the extraordinary mechanical properties of spider dragline silk.</title>
        <authorList>
            <person name="Kono N."/>
            <person name="Nakamura H."/>
            <person name="Mori M."/>
            <person name="Yoshida Y."/>
            <person name="Ohtoshi R."/>
            <person name="Malay A.D."/>
            <person name="Moran D.A.P."/>
            <person name="Tomita M."/>
            <person name="Numata K."/>
            <person name="Arakawa K."/>
        </authorList>
    </citation>
    <scope>NUCLEOTIDE SEQUENCE</scope>
</reference>
<feature type="region of interest" description="Disordered" evidence="1">
    <location>
        <begin position="1"/>
        <end position="60"/>
    </location>
</feature>
<evidence type="ECO:0000313" key="4">
    <source>
        <dbReference type="Proteomes" id="UP000887116"/>
    </source>
</evidence>
<feature type="transmembrane region" description="Helical" evidence="2">
    <location>
        <begin position="406"/>
        <end position="427"/>
    </location>
</feature>
<dbReference type="AlphaFoldDB" id="A0A8X6KQS6"/>
<accession>A0A8X6KQS6</accession>
<keyword evidence="2" id="KW-0472">Membrane</keyword>
<keyword evidence="4" id="KW-1185">Reference proteome</keyword>
<evidence type="ECO:0000256" key="2">
    <source>
        <dbReference type="SAM" id="Phobius"/>
    </source>
</evidence>
<keyword evidence="2" id="KW-1133">Transmembrane helix</keyword>
<evidence type="ECO:0000313" key="3">
    <source>
        <dbReference type="EMBL" id="GFQ80946.1"/>
    </source>
</evidence>
<comment type="caution">
    <text evidence="3">The sequence shown here is derived from an EMBL/GenBank/DDBJ whole genome shotgun (WGS) entry which is preliminary data.</text>
</comment>
<evidence type="ECO:0000256" key="1">
    <source>
        <dbReference type="SAM" id="MobiDB-lite"/>
    </source>
</evidence>
<feature type="compositionally biased region" description="Basic and acidic residues" evidence="1">
    <location>
        <begin position="1"/>
        <end position="17"/>
    </location>
</feature>
<dbReference type="EMBL" id="BMAO01012374">
    <property type="protein sequence ID" value="GFQ80946.1"/>
    <property type="molecule type" value="Genomic_DNA"/>
</dbReference>
<dbReference type="Proteomes" id="UP000887116">
    <property type="component" value="Unassembled WGS sequence"/>
</dbReference>
<protein>
    <submittedName>
        <fullName evidence="3">Uncharacterized protein</fullName>
    </submittedName>
</protein>
<gene>
    <name evidence="3" type="ORF">TNCT_40661</name>
</gene>
<name>A0A8X6KQS6_TRICU</name>
<keyword evidence="2" id="KW-0812">Transmembrane</keyword>